<keyword evidence="8" id="KW-1185">Reference proteome</keyword>
<evidence type="ECO:0000256" key="4">
    <source>
        <dbReference type="ARBA" id="ARBA00023136"/>
    </source>
</evidence>
<keyword evidence="7" id="KW-0436">Ligase</keyword>
<dbReference type="PANTHER" id="PTHR37422:SF13">
    <property type="entry name" value="LIPOPOLYSACCHARIDE BIOSYNTHESIS PROTEIN PA4999-RELATED"/>
    <property type="match status" value="1"/>
</dbReference>
<keyword evidence="2 5" id="KW-0812">Transmembrane</keyword>
<feature type="domain" description="O-antigen ligase-related" evidence="6">
    <location>
        <begin position="34"/>
        <end position="165"/>
    </location>
</feature>
<evidence type="ECO:0000256" key="2">
    <source>
        <dbReference type="ARBA" id="ARBA00022692"/>
    </source>
</evidence>
<feature type="transmembrane region" description="Helical" evidence="5">
    <location>
        <begin position="65"/>
        <end position="85"/>
    </location>
</feature>
<dbReference type="InterPro" id="IPR051533">
    <property type="entry name" value="WaaL-like"/>
</dbReference>
<dbReference type="GO" id="GO:0016874">
    <property type="term" value="F:ligase activity"/>
    <property type="evidence" value="ECO:0007669"/>
    <property type="project" value="UniProtKB-KW"/>
</dbReference>
<protein>
    <submittedName>
        <fullName evidence="7">O-antigen ligase family protein</fullName>
    </submittedName>
</protein>
<sequence length="246" mass="24439">LALSAGALCCAAWSARRRALRIAWHVPAAGTVVLAAVIGSGAGAAACAGVVLYSLAAARARRRSVGLAGLGLATAAVAALGVALAKNALPSVLATPLEDRLSPHRVLLWRDALRLAESEPALGVGPGRFADFSPAPAQSPLPDGKPHAAVLQVGAEQGVVGVVLLAAAFCWLLYALWRSARPTQVVLAAGAALTAVAAMASVGNALSFTTVTAGVGLLAGIATAEPLADGPPHDVAAPADVRDGQR</sequence>
<evidence type="ECO:0000256" key="1">
    <source>
        <dbReference type="ARBA" id="ARBA00004141"/>
    </source>
</evidence>
<evidence type="ECO:0000259" key="6">
    <source>
        <dbReference type="Pfam" id="PF04932"/>
    </source>
</evidence>
<keyword evidence="4 5" id="KW-0472">Membrane</keyword>
<evidence type="ECO:0000313" key="7">
    <source>
        <dbReference type="EMBL" id="MEB3960200.1"/>
    </source>
</evidence>
<gene>
    <name evidence="7" type="ORF">OKJ48_08045</name>
</gene>
<dbReference type="InterPro" id="IPR007016">
    <property type="entry name" value="O-antigen_ligase-rel_domated"/>
</dbReference>
<dbReference type="RefSeq" id="WP_324767234.1">
    <property type="nucleotide sequence ID" value="NZ_JAOZYB010000040.1"/>
</dbReference>
<dbReference type="Proteomes" id="UP001352223">
    <property type="component" value="Unassembled WGS sequence"/>
</dbReference>
<comment type="subcellular location">
    <subcellularLocation>
        <location evidence="1">Membrane</location>
        <topology evidence="1">Multi-pass membrane protein</topology>
    </subcellularLocation>
</comment>
<dbReference type="Pfam" id="PF04932">
    <property type="entry name" value="Wzy_C"/>
    <property type="match status" value="1"/>
</dbReference>
<name>A0ABU6C8L6_9ACTN</name>
<proteinExistence type="predicted"/>
<comment type="caution">
    <text evidence="7">The sequence shown here is derived from an EMBL/GenBank/DDBJ whole genome shotgun (WGS) entry which is preliminary data.</text>
</comment>
<evidence type="ECO:0000313" key="8">
    <source>
        <dbReference type="Proteomes" id="UP001352223"/>
    </source>
</evidence>
<evidence type="ECO:0000256" key="3">
    <source>
        <dbReference type="ARBA" id="ARBA00022989"/>
    </source>
</evidence>
<organism evidence="7 8">
    <name type="scientific">Streptomyces kunmingensis</name>
    <dbReference type="NCBI Taxonomy" id="68225"/>
    <lineage>
        <taxon>Bacteria</taxon>
        <taxon>Bacillati</taxon>
        <taxon>Actinomycetota</taxon>
        <taxon>Actinomycetes</taxon>
        <taxon>Kitasatosporales</taxon>
        <taxon>Streptomycetaceae</taxon>
        <taxon>Streptomyces</taxon>
    </lineage>
</organism>
<dbReference type="PANTHER" id="PTHR37422">
    <property type="entry name" value="TEICHURONIC ACID BIOSYNTHESIS PROTEIN TUAE"/>
    <property type="match status" value="1"/>
</dbReference>
<feature type="transmembrane region" description="Helical" evidence="5">
    <location>
        <begin position="184"/>
        <end position="202"/>
    </location>
</feature>
<reference evidence="7 8" key="1">
    <citation type="submission" date="2022-10" db="EMBL/GenBank/DDBJ databases">
        <authorList>
            <person name="Xie J."/>
            <person name="Shen N."/>
        </authorList>
    </citation>
    <scope>NUCLEOTIDE SEQUENCE [LARGE SCALE GENOMIC DNA]</scope>
    <source>
        <strain evidence="7 8">DSM 41681</strain>
    </source>
</reference>
<feature type="transmembrane region" description="Helical" evidence="5">
    <location>
        <begin position="29"/>
        <end position="53"/>
    </location>
</feature>
<feature type="non-terminal residue" evidence="7">
    <location>
        <position position="1"/>
    </location>
</feature>
<accession>A0ABU6C8L6</accession>
<keyword evidence="3 5" id="KW-1133">Transmembrane helix</keyword>
<evidence type="ECO:0000256" key="5">
    <source>
        <dbReference type="SAM" id="Phobius"/>
    </source>
</evidence>
<dbReference type="EMBL" id="JAOZYB010000040">
    <property type="protein sequence ID" value="MEB3960200.1"/>
    <property type="molecule type" value="Genomic_DNA"/>
</dbReference>
<feature type="transmembrane region" description="Helical" evidence="5">
    <location>
        <begin position="158"/>
        <end position="177"/>
    </location>
</feature>